<dbReference type="InterPro" id="IPR032675">
    <property type="entry name" value="LRR_dom_sf"/>
</dbReference>
<comment type="caution">
    <text evidence="1">The sequence shown here is derived from an EMBL/GenBank/DDBJ whole genome shotgun (WGS) entry which is preliminary data.</text>
</comment>
<name>A0AAD6TG96_9AGAR</name>
<dbReference type="AlphaFoldDB" id="A0AAD6TG96"/>
<gene>
    <name evidence="1" type="ORF">C8F04DRAFT_1068907</name>
</gene>
<organism evidence="1 2">
    <name type="scientific">Mycena alexandri</name>
    <dbReference type="NCBI Taxonomy" id="1745969"/>
    <lineage>
        <taxon>Eukaryota</taxon>
        <taxon>Fungi</taxon>
        <taxon>Dikarya</taxon>
        <taxon>Basidiomycota</taxon>
        <taxon>Agaricomycotina</taxon>
        <taxon>Agaricomycetes</taxon>
        <taxon>Agaricomycetidae</taxon>
        <taxon>Agaricales</taxon>
        <taxon>Marasmiineae</taxon>
        <taxon>Mycenaceae</taxon>
        <taxon>Mycena</taxon>
    </lineage>
</organism>
<dbReference type="SUPFAM" id="SSF52047">
    <property type="entry name" value="RNI-like"/>
    <property type="match status" value="1"/>
</dbReference>
<reference evidence="1" key="1">
    <citation type="submission" date="2023-03" db="EMBL/GenBank/DDBJ databases">
        <title>Massive genome expansion in bonnet fungi (Mycena s.s.) driven by repeated elements and novel gene families across ecological guilds.</title>
        <authorList>
            <consortium name="Lawrence Berkeley National Laboratory"/>
            <person name="Harder C.B."/>
            <person name="Miyauchi S."/>
            <person name="Viragh M."/>
            <person name="Kuo A."/>
            <person name="Thoen E."/>
            <person name="Andreopoulos B."/>
            <person name="Lu D."/>
            <person name="Skrede I."/>
            <person name="Drula E."/>
            <person name="Henrissat B."/>
            <person name="Morin E."/>
            <person name="Kohler A."/>
            <person name="Barry K."/>
            <person name="LaButti K."/>
            <person name="Morin E."/>
            <person name="Salamov A."/>
            <person name="Lipzen A."/>
            <person name="Mereny Z."/>
            <person name="Hegedus B."/>
            <person name="Baldrian P."/>
            <person name="Stursova M."/>
            <person name="Weitz H."/>
            <person name="Taylor A."/>
            <person name="Grigoriev I.V."/>
            <person name="Nagy L.G."/>
            <person name="Martin F."/>
            <person name="Kauserud H."/>
        </authorList>
    </citation>
    <scope>NUCLEOTIDE SEQUENCE</scope>
    <source>
        <strain evidence="1">CBHHK200</strain>
    </source>
</reference>
<keyword evidence="2" id="KW-1185">Reference proteome</keyword>
<accession>A0AAD6TG96</accession>
<proteinExistence type="predicted"/>
<dbReference type="EMBL" id="JARJCM010000006">
    <property type="protein sequence ID" value="KAJ7044620.1"/>
    <property type="molecule type" value="Genomic_DNA"/>
</dbReference>
<protein>
    <submittedName>
        <fullName evidence="1">Uncharacterized protein</fullName>
    </submittedName>
</protein>
<evidence type="ECO:0000313" key="1">
    <source>
        <dbReference type="EMBL" id="KAJ7044620.1"/>
    </source>
</evidence>
<evidence type="ECO:0000313" key="2">
    <source>
        <dbReference type="Proteomes" id="UP001218188"/>
    </source>
</evidence>
<dbReference type="Gene3D" id="3.80.10.10">
    <property type="entry name" value="Ribonuclease Inhibitor"/>
    <property type="match status" value="1"/>
</dbReference>
<sequence length="189" mass="21188">MLTSLTLSMSCTPLLKTLSTPILTHFALEFPTYGSASSADIRSFLRKFATSLTRLKLSGSPLKEQELIDLFKTLPLLTELQLVHGSWDGMENIFSEVLFNGLHSSWSSVLPQLQTLSITGDLSLSWESLIDLLESRCPEYGNDATCGPLRSVQLHLYTPFEVETKTRFEALTKRGMHVDVFELMTWVAN</sequence>
<dbReference type="Proteomes" id="UP001218188">
    <property type="component" value="Unassembled WGS sequence"/>
</dbReference>